<comment type="catalytic activity">
    <reaction evidence="2 9">
        <text>UDP-alpha-D-glucose = UDP-alpha-D-galactose</text>
        <dbReference type="Rhea" id="RHEA:22168"/>
        <dbReference type="ChEBI" id="CHEBI:58885"/>
        <dbReference type="ChEBI" id="CHEBI:66914"/>
        <dbReference type="EC" id="5.1.3.2"/>
    </reaction>
</comment>
<keyword evidence="8 9" id="KW-0413">Isomerase</keyword>
<evidence type="ECO:0000256" key="8">
    <source>
        <dbReference type="ARBA" id="ARBA00023235"/>
    </source>
</evidence>
<sequence>MSMNILITGGAGFIGSHTVLELLKVGHTVICIDNGCNSYLDAKAEFPESIKRVHELTGKKVIFYSVDIRDKNALNQVFKKHKIDCVAHFAALKAVGESCRLPLQYYQNNITGTSVLLEVMSDNGVFNFVYSSSATVYGEPQFLPLTEDHPTGNCTNPYGKSKYFTEEILKDLCASDKRWNVISLRYFNPVGSHESGQIGEDPNGEPNNLMPYISQVAVGKLKVLKVFGNDYPTHDGTGVRDYIHIVDLAEGHLAALDKLKSGDVSGFVVYNLGTGCGYSVLDMVKNFSKSCGHDIPYEIAPRRPGDIASCYASTEKAEKELGWKAKKGLKEMCDDAWRWQKNNPNGFSGLQSDL</sequence>
<evidence type="ECO:0000256" key="7">
    <source>
        <dbReference type="ARBA" id="ARBA00023144"/>
    </source>
</evidence>
<comment type="catalytic activity">
    <reaction evidence="1">
        <text>UDP-N-acetyl-alpha-D-glucosamine = UDP-N-acetyl-alpha-D-galactosamine</text>
        <dbReference type="Rhea" id="RHEA:20517"/>
        <dbReference type="ChEBI" id="CHEBI:57705"/>
        <dbReference type="ChEBI" id="CHEBI:67138"/>
        <dbReference type="EC" id="5.1.3.7"/>
    </reaction>
</comment>
<dbReference type="EC" id="5.1.3.2" evidence="9"/>
<reference evidence="11 12" key="1">
    <citation type="submission" date="2015-04" db="EMBL/GenBank/DDBJ databases">
        <authorList>
            <person name="Syromyatnikov M.Y."/>
            <person name="Popov V.N."/>
        </authorList>
    </citation>
    <scope>NUCLEOTIDE SEQUENCE [LARGE SCALE GENOMIC DNA]</scope>
</reference>
<evidence type="ECO:0000256" key="6">
    <source>
        <dbReference type="ARBA" id="ARBA00023027"/>
    </source>
</evidence>
<dbReference type="GO" id="GO:0005829">
    <property type="term" value="C:cytosol"/>
    <property type="evidence" value="ECO:0007669"/>
    <property type="project" value="TreeGrafter"/>
</dbReference>
<dbReference type="NCBIfam" id="TIGR01179">
    <property type="entry name" value="galE"/>
    <property type="match status" value="1"/>
</dbReference>
<proteinExistence type="inferred from homology"/>
<dbReference type="PRINTS" id="PR01713">
    <property type="entry name" value="NUCEPIMERASE"/>
</dbReference>
<dbReference type="STRING" id="568069.A0A1J1IAW3"/>
<keyword evidence="6 9" id="KW-0520">NAD</keyword>
<evidence type="ECO:0000256" key="5">
    <source>
        <dbReference type="ARBA" id="ARBA00004947"/>
    </source>
</evidence>
<dbReference type="PANTHER" id="PTHR43725">
    <property type="entry name" value="UDP-GLUCOSE 4-EPIMERASE"/>
    <property type="match status" value="1"/>
</dbReference>
<evidence type="ECO:0000256" key="9">
    <source>
        <dbReference type="RuleBase" id="RU366046"/>
    </source>
</evidence>
<evidence type="ECO:0000256" key="2">
    <source>
        <dbReference type="ARBA" id="ARBA00000083"/>
    </source>
</evidence>
<dbReference type="InterPro" id="IPR005886">
    <property type="entry name" value="UDP_G4E"/>
</dbReference>
<dbReference type="Proteomes" id="UP000183832">
    <property type="component" value="Unassembled WGS sequence"/>
</dbReference>
<dbReference type="InterPro" id="IPR036291">
    <property type="entry name" value="NAD(P)-bd_dom_sf"/>
</dbReference>
<name>A0A1J1IAW3_9DIPT</name>
<comment type="function">
    <text evidence="4">Catalyzes two distinct but analogous reactions: the reversible epimerization of UDP-glucose to UDP-galactose and the reversible epimerization of UDP-N-acetylglucosamine to UDP-N-acetylgalactosamine. The reaction with UDP-Gal plays a critical role in the Leloir pathway of galactose catabolism in which galactose is converted to the glycolytic intermediate glucose 6-phosphate. It contributes to the catabolism of dietary galactose and enables the endogenous biosynthesis of both UDP-Gal and UDP-GalNAc when exogenous sources are limited. Both UDP-sugar interconversions are important in the synthesis of glycoproteins and glycolipids.</text>
</comment>
<dbReference type="EMBL" id="CVRI01000042">
    <property type="protein sequence ID" value="CRK95577.1"/>
    <property type="molecule type" value="Genomic_DNA"/>
</dbReference>
<dbReference type="OrthoDB" id="9402762at2759"/>
<feature type="domain" description="NAD(P)-binding" evidence="10">
    <location>
        <begin position="6"/>
        <end position="335"/>
    </location>
</feature>
<evidence type="ECO:0000256" key="1">
    <source>
        <dbReference type="ARBA" id="ARBA00000014"/>
    </source>
</evidence>
<evidence type="ECO:0000256" key="3">
    <source>
        <dbReference type="ARBA" id="ARBA00001911"/>
    </source>
</evidence>
<keyword evidence="9" id="KW-0119">Carbohydrate metabolism</keyword>
<keyword evidence="7" id="KW-0299">Galactose metabolism</keyword>
<organism evidence="11 12">
    <name type="scientific">Clunio marinus</name>
    <dbReference type="NCBI Taxonomy" id="568069"/>
    <lineage>
        <taxon>Eukaryota</taxon>
        <taxon>Metazoa</taxon>
        <taxon>Ecdysozoa</taxon>
        <taxon>Arthropoda</taxon>
        <taxon>Hexapoda</taxon>
        <taxon>Insecta</taxon>
        <taxon>Pterygota</taxon>
        <taxon>Neoptera</taxon>
        <taxon>Endopterygota</taxon>
        <taxon>Diptera</taxon>
        <taxon>Nematocera</taxon>
        <taxon>Chironomoidea</taxon>
        <taxon>Chironomidae</taxon>
        <taxon>Clunio</taxon>
    </lineage>
</organism>
<comment type="similarity">
    <text evidence="9">Belongs to the NAD(P)-dependent epimerase/dehydratase family.</text>
</comment>
<protein>
    <recommendedName>
        <fullName evidence="9">UDP-glucose 4-epimerase</fullName>
        <ecNumber evidence="9">5.1.3.2</ecNumber>
    </recommendedName>
</protein>
<dbReference type="GO" id="GO:0003974">
    <property type="term" value="F:UDP-N-acetylglucosamine 4-epimerase activity"/>
    <property type="evidence" value="ECO:0007669"/>
    <property type="project" value="UniProtKB-EC"/>
</dbReference>
<dbReference type="SUPFAM" id="SSF51735">
    <property type="entry name" value="NAD(P)-binding Rossmann-fold domains"/>
    <property type="match status" value="1"/>
</dbReference>
<comment type="subunit">
    <text evidence="9">Homodimer.</text>
</comment>
<evidence type="ECO:0000256" key="4">
    <source>
        <dbReference type="ARBA" id="ARBA00002760"/>
    </source>
</evidence>
<dbReference type="AlphaFoldDB" id="A0A1J1IAW3"/>
<evidence type="ECO:0000259" key="10">
    <source>
        <dbReference type="Pfam" id="PF16363"/>
    </source>
</evidence>
<comment type="pathway">
    <text evidence="5 9">Carbohydrate metabolism; galactose metabolism.</text>
</comment>
<dbReference type="NCBIfam" id="NF007956">
    <property type="entry name" value="PRK10675.1"/>
    <property type="match status" value="1"/>
</dbReference>
<evidence type="ECO:0000313" key="11">
    <source>
        <dbReference type="EMBL" id="CRK95577.1"/>
    </source>
</evidence>
<dbReference type="GO" id="GO:0003978">
    <property type="term" value="F:UDP-glucose 4-epimerase activity"/>
    <property type="evidence" value="ECO:0007669"/>
    <property type="project" value="UniProtKB-UniRule"/>
</dbReference>
<comment type="cofactor">
    <cofactor evidence="3 9">
        <name>NAD(+)</name>
        <dbReference type="ChEBI" id="CHEBI:57540"/>
    </cofactor>
</comment>
<gene>
    <name evidence="11" type="ORF">CLUMA_CG009038</name>
</gene>
<dbReference type="GO" id="GO:0033499">
    <property type="term" value="P:galactose catabolic process via UDP-galactose, Leloir pathway"/>
    <property type="evidence" value="ECO:0007669"/>
    <property type="project" value="TreeGrafter"/>
</dbReference>
<dbReference type="CDD" id="cd05247">
    <property type="entry name" value="UDP_G4E_1_SDR_e"/>
    <property type="match status" value="1"/>
</dbReference>
<keyword evidence="12" id="KW-1185">Reference proteome</keyword>
<dbReference type="Pfam" id="PF16363">
    <property type="entry name" value="GDP_Man_Dehyd"/>
    <property type="match status" value="1"/>
</dbReference>
<dbReference type="Gene3D" id="3.40.50.720">
    <property type="entry name" value="NAD(P)-binding Rossmann-like Domain"/>
    <property type="match status" value="1"/>
</dbReference>
<dbReference type="InterPro" id="IPR016040">
    <property type="entry name" value="NAD(P)-bd_dom"/>
</dbReference>
<dbReference type="Gene3D" id="3.90.25.10">
    <property type="entry name" value="UDP-galactose 4-epimerase, domain 1"/>
    <property type="match status" value="1"/>
</dbReference>
<dbReference type="UniPathway" id="UPA00214"/>
<dbReference type="PANTHER" id="PTHR43725:SF47">
    <property type="entry name" value="UDP-GLUCOSE 4-EPIMERASE"/>
    <property type="match status" value="1"/>
</dbReference>
<accession>A0A1J1IAW3</accession>
<evidence type="ECO:0000313" key="12">
    <source>
        <dbReference type="Proteomes" id="UP000183832"/>
    </source>
</evidence>